<organism evidence="1 2">
    <name type="scientific">Proteus terrae subsp. cibarius</name>
    <dbReference type="NCBI Taxonomy" id="626774"/>
    <lineage>
        <taxon>Bacteria</taxon>
        <taxon>Pseudomonadati</taxon>
        <taxon>Pseudomonadota</taxon>
        <taxon>Gammaproteobacteria</taxon>
        <taxon>Enterobacterales</taxon>
        <taxon>Morganellaceae</taxon>
        <taxon>Proteus</taxon>
    </lineage>
</organism>
<dbReference type="Proteomes" id="UP000501338">
    <property type="component" value="Chromosome"/>
</dbReference>
<evidence type="ECO:0000313" key="2">
    <source>
        <dbReference type="Proteomes" id="UP000501338"/>
    </source>
</evidence>
<protein>
    <submittedName>
        <fullName evidence="1">DUF2591 domain-containing protein</fullName>
    </submittedName>
</protein>
<accession>A0ABX6JKD8</accession>
<keyword evidence="2" id="KW-1185">Reference proteome</keyword>
<name>A0ABX6JKD8_9GAMM</name>
<gene>
    <name evidence="1" type="ORF">GTH23_01800</name>
</gene>
<proteinExistence type="predicted"/>
<reference evidence="1 2" key="1">
    <citation type="submission" date="2020-01" db="EMBL/GenBank/DDBJ databases">
        <title>The genomic epidemiology of tigecycline resistance gene tet(X) variants in a swine farm in China.</title>
        <authorList>
            <person name="Peng K."/>
            <person name="Li R."/>
        </authorList>
    </citation>
    <scope>NUCLEOTIDE SEQUENCE [LARGE SCALE GENOMIC DNA]</scope>
    <source>
        <strain evidence="1 2">ZF1</strain>
    </source>
</reference>
<sequence>MSNYYANFTDLQINSLVVTNLKMKSLLTEKSILAYMESGYKTFDPCNNPADAMPIIIKNNIDLLNGVNENLELCEHHSAYTLYDFKKPIVSDSLKSSKTIYRLAMEVYLMIKDAEREANT</sequence>
<dbReference type="RefSeq" id="WP_156733945.1">
    <property type="nucleotide sequence ID" value="NZ_CP045008.1"/>
</dbReference>
<evidence type="ECO:0000313" key="1">
    <source>
        <dbReference type="EMBL" id="QIF88844.1"/>
    </source>
</evidence>
<dbReference type="EMBL" id="CP047340">
    <property type="protein sequence ID" value="QIF88844.1"/>
    <property type="molecule type" value="Genomic_DNA"/>
</dbReference>